<keyword evidence="1" id="KW-1133">Transmembrane helix</keyword>
<dbReference type="PROSITE" id="PS50240">
    <property type="entry name" value="TRYPSIN_DOM"/>
    <property type="match status" value="1"/>
</dbReference>
<keyword evidence="3" id="KW-0645">Protease</keyword>
<dbReference type="EMBL" id="DSPX01000039">
    <property type="protein sequence ID" value="HGF99790.1"/>
    <property type="molecule type" value="Genomic_DNA"/>
</dbReference>
<dbReference type="InterPro" id="IPR018114">
    <property type="entry name" value="TRYPSIN_HIS"/>
</dbReference>
<accession>A0A7C3VNG2</accession>
<reference evidence="3" key="1">
    <citation type="journal article" date="2020" name="mSystems">
        <title>Genome- and Community-Level Interaction Insights into Carbon Utilization and Element Cycling Functions of Hydrothermarchaeota in Hydrothermal Sediment.</title>
        <authorList>
            <person name="Zhou Z."/>
            <person name="Liu Y."/>
            <person name="Xu W."/>
            <person name="Pan J."/>
            <person name="Luo Z.H."/>
            <person name="Li M."/>
        </authorList>
    </citation>
    <scope>NUCLEOTIDE SEQUENCE [LARGE SCALE GENOMIC DNA]</scope>
    <source>
        <strain evidence="3">SpSt-374</strain>
    </source>
</reference>
<dbReference type="PRINTS" id="PR00722">
    <property type="entry name" value="CHYMOTRYPSIN"/>
</dbReference>
<evidence type="ECO:0000313" key="3">
    <source>
        <dbReference type="EMBL" id="HGF99790.1"/>
    </source>
</evidence>
<dbReference type="SUPFAM" id="SSF50494">
    <property type="entry name" value="Trypsin-like serine proteases"/>
    <property type="match status" value="1"/>
</dbReference>
<sequence length="376" mass="40558">MNNSTTTERPGKMNFTRLIYSGAIASVMALSSAQIAIAGTIRHDRSDWDYRNLANLFPSVGYFSARNSFNGWGCSGTLIGSSYVLTAAHCIEYNNQFLNQGTFWVGGSSYSVTAAAAHNGWFSSNRNEFSGNDIAILRLSRNVSNVTPSSLFSSFSEDLNVGTYVGYGATGNGLTGAIYSDYTKRAGQNIIGLGSRLSSYGFSDRLLISDFDDPRTAYWWDSLSQPLNLEYQLGRGDSGGGLFINGKVAGINSFISGFLDGRTDSSYRDISATTRVSLHNNWINGALWALGNFRTSSVSAPSNSAPSGSNWSNTASTSDAPLAPEFNYFDDAYQVAIVNDWGFENHVSQQVPEPATGLGLLTLAGIAILSKRRHHS</sequence>
<dbReference type="PROSITE" id="PS00134">
    <property type="entry name" value="TRYPSIN_HIS"/>
    <property type="match status" value="1"/>
</dbReference>
<comment type="caution">
    <text evidence="3">The sequence shown here is derived from an EMBL/GenBank/DDBJ whole genome shotgun (WGS) entry which is preliminary data.</text>
</comment>
<gene>
    <name evidence="3" type="ORF">ENR15_03745</name>
</gene>
<dbReference type="AlphaFoldDB" id="A0A7C3VNG2"/>
<dbReference type="Gene3D" id="2.40.10.10">
    <property type="entry name" value="Trypsin-like serine proteases"/>
    <property type="match status" value="1"/>
</dbReference>
<dbReference type="GO" id="GO:0004252">
    <property type="term" value="F:serine-type endopeptidase activity"/>
    <property type="evidence" value="ECO:0007669"/>
    <property type="project" value="InterPro"/>
</dbReference>
<organism evidence="3">
    <name type="scientific">Planktothricoides sp. SpSt-374</name>
    <dbReference type="NCBI Taxonomy" id="2282167"/>
    <lineage>
        <taxon>Bacteria</taxon>
        <taxon>Bacillati</taxon>
        <taxon>Cyanobacteriota</taxon>
        <taxon>Cyanophyceae</taxon>
        <taxon>Oscillatoriophycideae</taxon>
        <taxon>Oscillatoriales</taxon>
        <taxon>Oscillatoriaceae</taxon>
        <taxon>Planktothricoides</taxon>
    </lineage>
</organism>
<dbReference type="InterPro" id="IPR001254">
    <property type="entry name" value="Trypsin_dom"/>
</dbReference>
<protein>
    <submittedName>
        <fullName evidence="3">Trypsin-like serine protease</fullName>
    </submittedName>
</protein>
<keyword evidence="1" id="KW-0472">Membrane</keyword>
<evidence type="ECO:0000256" key="1">
    <source>
        <dbReference type="SAM" id="Phobius"/>
    </source>
</evidence>
<dbReference type="InterPro" id="IPR043504">
    <property type="entry name" value="Peptidase_S1_PA_chymotrypsin"/>
</dbReference>
<feature type="domain" description="Peptidase S1" evidence="2">
    <location>
        <begin position="36"/>
        <end position="288"/>
    </location>
</feature>
<dbReference type="Pfam" id="PF07589">
    <property type="entry name" value="PEP-CTERM"/>
    <property type="match status" value="1"/>
</dbReference>
<dbReference type="GO" id="GO:0006508">
    <property type="term" value="P:proteolysis"/>
    <property type="evidence" value="ECO:0007669"/>
    <property type="project" value="UniProtKB-KW"/>
</dbReference>
<keyword evidence="1" id="KW-0812">Transmembrane</keyword>
<dbReference type="NCBIfam" id="TIGR02595">
    <property type="entry name" value="PEP_CTERM"/>
    <property type="match status" value="1"/>
</dbReference>
<dbReference type="SMART" id="SM00020">
    <property type="entry name" value="Tryp_SPc"/>
    <property type="match status" value="1"/>
</dbReference>
<dbReference type="PANTHER" id="PTHR24260:SF136">
    <property type="entry name" value="GH08193P-RELATED"/>
    <property type="match status" value="1"/>
</dbReference>
<dbReference type="InterPro" id="IPR009003">
    <property type="entry name" value="Peptidase_S1_PA"/>
</dbReference>
<dbReference type="InterPro" id="IPR051333">
    <property type="entry name" value="CLIP_Serine_Protease"/>
</dbReference>
<dbReference type="InterPro" id="IPR001314">
    <property type="entry name" value="Peptidase_S1A"/>
</dbReference>
<feature type="transmembrane region" description="Helical" evidence="1">
    <location>
        <begin position="18"/>
        <end position="41"/>
    </location>
</feature>
<dbReference type="PANTHER" id="PTHR24260">
    <property type="match status" value="1"/>
</dbReference>
<dbReference type="InterPro" id="IPR013424">
    <property type="entry name" value="Ice-binding_C"/>
</dbReference>
<keyword evidence="3" id="KW-0378">Hydrolase</keyword>
<evidence type="ECO:0000259" key="2">
    <source>
        <dbReference type="PROSITE" id="PS50240"/>
    </source>
</evidence>
<name>A0A7C3VNG2_9CYAN</name>
<dbReference type="Pfam" id="PF00089">
    <property type="entry name" value="Trypsin"/>
    <property type="match status" value="1"/>
</dbReference>
<proteinExistence type="predicted"/>